<reference evidence="8" key="4">
    <citation type="journal article" date="2015" name="PLoS ONE">
        <title>Comprehensive Evaluation of Toxoplasma gondii VEG and Neospora caninum LIV Genomes with Tachyzoite Stage Transcriptome and Proteome Defines Novel Transcript Features.</title>
        <authorList>
            <person name="Ramaprasad A."/>
            <person name="Mourier T."/>
            <person name="Naeem R."/>
            <person name="Malas T.B."/>
            <person name="Moussa E."/>
            <person name="Panigrahi A."/>
            <person name="Vermont S.J."/>
            <person name="Otto T.D."/>
            <person name="Wastling J."/>
            <person name="Pain A."/>
        </authorList>
    </citation>
    <scope>NUCLEOTIDE SEQUENCE</scope>
    <source>
        <strain evidence="8">Liverpool</strain>
    </source>
</reference>
<feature type="domain" description="Zinc finger ZPR1-type" evidence="6">
    <location>
        <begin position="318"/>
        <end position="479"/>
    </location>
</feature>
<evidence type="ECO:0000313" key="8">
    <source>
        <dbReference type="EMBL" id="CEL70385.1"/>
    </source>
</evidence>
<reference evidence="7" key="2">
    <citation type="submission" date="2011-03" db="EMBL/GenBank/DDBJ databases">
        <title>Comparative genomics and transcriptomics of Neospora caninum and Toxoplasma gondii.</title>
        <authorList>
            <person name="Reid A.J."/>
            <person name="Sohal A."/>
            <person name="Harris D."/>
            <person name="Quail M."/>
            <person name="Sanders M."/>
            <person name="Berriman M."/>
            <person name="Wastling J.M."/>
            <person name="Pain A."/>
        </authorList>
    </citation>
    <scope>NUCLEOTIDE SEQUENCE</scope>
    <source>
        <strain evidence="7">Liverpool</strain>
    </source>
</reference>
<comment type="similarity">
    <text evidence="1">Belongs to the ZPR1 family.</text>
</comment>
<keyword evidence="3" id="KW-0863">Zinc-finger</keyword>
<evidence type="ECO:0000256" key="5">
    <source>
        <dbReference type="SAM" id="MobiDB-lite"/>
    </source>
</evidence>
<dbReference type="SMART" id="SM00709">
    <property type="entry name" value="Zpr1"/>
    <property type="match status" value="2"/>
</dbReference>
<evidence type="ECO:0000256" key="2">
    <source>
        <dbReference type="ARBA" id="ARBA00022723"/>
    </source>
</evidence>
<dbReference type="GO" id="GO:0005634">
    <property type="term" value="C:nucleus"/>
    <property type="evidence" value="ECO:0007669"/>
    <property type="project" value="TreeGrafter"/>
</dbReference>
<feature type="compositionally biased region" description="Polar residues" evidence="5">
    <location>
        <begin position="487"/>
        <end position="499"/>
    </location>
</feature>
<keyword evidence="4" id="KW-0862">Zinc</keyword>
<dbReference type="Pfam" id="PF03367">
    <property type="entry name" value="Zn_ribbon_ZPR1"/>
    <property type="match status" value="2"/>
</dbReference>
<evidence type="ECO:0000313" key="7">
    <source>
        <dbReference type="EMBL" id="CBZ55643.1"/>
    </source>
</evidence>
<feature type="region of interest" description="Disordered" evidence="5">
    <location>
        <begin position="282"/>
        <end position="308"/>
    </location>
</feature>
<dbReference type="InterPro" id="IPR042451">
    <property type="entry name" value="ZPR1_A/B_dom"/>
</dbReference>
<reference evidence="7" key="1">
    <citation type="submission" date="2011-02" db="EMBL/GenBank/DDBJ databases">
        <authorList>
            <person name="Aslett M."/>
        </authorList>
    </citation>
    <scope>NUCLEOTIDE SEQUENCE</scope>
    <source>
        <strain evidence="7">Liverpool</strain>
    </source>
</reference>
<dbReference type="FunCoup" id="F0VPJ7">
    <property type="interactions" value="414"/>
</dbReference>
<dbReference type="OMA" id="KCTFDQN"/>
<dbReference type="OrthoDB" id="308464at2759"/>
<dbReference type="InterPro" id="IPR004457">
    <property type="entry name" value="Znf_ZPR1"/>
</dbReference>
<evidence type="ECO:0000259" key="6">
    <source>
        <dbReference type="SMART" id="SM00709"/>
    </source>
</evidence>
<dbReference type="GeneID" id="13441074"/>
<dbReference type="EMBL" id="FR823393">
    <property type="protein sequence ID" value="CBZ55643.1"/>
    <property type="molecule type" value="Genomic_DNA"/>
</dbReference>
<accession>F0VPJ7</accession>
<feature type="compositionally biased region" description="Basic and acidic residues" evidence="5">
    <location>
        <begin position="501"/>
        <end position="518"/>
    </location>
</feature>
<dbReference type="NCBIfam" id="TIGR00310">
    <property type="entry name" value="ZPR1_znf"/>
    <property type="match status" value="2"/>
</dbReference>
<dbReference type="GO" id="GO:0008270">
    <property type="term" value="F:zinc ion binding"/>
    <property type="evidence" value="ECO:0007669"/>
    <property type="project" value="UniProtKB-KW"/>
</dbReference>
<evidence type="ECO:0000256" key="3">
    <source>
        <dbReference type="ARBA" id="ARBA00022771"/>
    </source>
</evidence>
<evidence type="ECO:0000256" key="1">
    <source>
        <dbReference type="ARBA" id="ARBA00008354"/>
    </source>
</evidence>
<dbReference type="EMBL" id="LN714487">
    <property type="protein sequence ID" value="CEL70385.1"/>
    <property type="molecule type" value="Genomic_DNA"/>
</dbReference>
<dbReference type="VEuPathDB" id="ToxoDB:NCLIV_060680"/>
<dbReference type="AlphaFoldDB" id="F0VPJ7"/>
<organism evidence="7 9">
    <name type="scientific">Neospora caninum (strain Liverpool)</name>
    <dbReference type="NCBI Taxonomy" id="572307"/>
    <lineage>
        <taxon>Eukaryota</taxon>
        <taxon>Sar</taxon>
        <taxon>Alveolata</taxon>
        <taxon>Apicomplexa</taxon>
        <taxon>Conoidasida</taxon>
        <taxon>Coccidia</taxon>
        <taxon>Eucoccidiorida</taxon>
        <taxon>Eimeriorina</taxon>
        <taxon>Sarcocystidae</taxon>
        <taxon>Neospora</taxon>
    </lineage>
</organism>
<dbReference type="FunFam" id="2.20.25.420:FF:000001">
    <property type="entry name" value="Zinc finger protein ZPR1"/>
    <property type="match status" value="1"/>
</dbReference>
<feature type="region of interest" description="Disordered" evidence="5">
    <location>
        <begin position="1"/>
        <end position="33"/>
    </location>
</feature>
<dbReference type="eggNOG" id="KOG2703">
    <property type="taxonomic scope" value="Eukaryota"/>
</dbReference>
<dbReference type="InParanoid" id="F0VPJ7"/>
<gene>
    <name evidence="8" type="ORF">BN1204_060680</name>
    <name evidence="7" type="ORF">NCLIV_060680</name>
</gene>
<proteinExistence type="inferred from homology"/>
<dbReference type="Gene3D" id="2.20.25.420">
    <property type="entry name" value="ZPR1, zinc finger domain"/>
    <property type="match status" value="2"/>
</dbReference>
<sequence>MDPAHSADGDKREDAVEVERKDEEDARRARNEEEDELLKNLTEVESLCPNCEKNGKTLLLLHKIPHFREIVLISFSCPHCNYSNREVQSAACLAPQGVRLELTVRSAADLDRQIVRSEHATLIVKEIELEVPPKRDRGELTTVEGAIRHMIEALRVAQPVRRTEAPEVAAKIDEIILRLVGFIASETLEKPWTLILDDPSGNSYIEALPAERRGSESALPEAANPEDFASVEGGRERDPQILVRKFERTKEQLHEMGFYETQNEEKEGADIPAALREGSRPHVWDLSKPLPEEETASQGETKDESKEGDEDYMFSLPVSCPHCGTEGTNNVCEIDVPGFRRCLIFSFLCQNCGGRHSEIKAAGAFGAVGRRWILNVETAEDLNRDVLKSDTAIVEIPSLDFSMRGGVQGGEFTTVEGLLGKLATALGDSAPFACGDSAPQEKREKLSEIIGKLQRLERGEDFPFSLIVDDCADMSFVGRRRSAVLQKAQQKSAAKTPTGESGKREDSESSATHYRDGEATEELEKNEEEVNPEVVKEAEDGAILVVNCIDDQLKTERYKRTKEQEDDLGLTDMKV</sequence>
<dbReference type="InterPro" id="IPR056180">
    <property type="entry name" value="ZPR1_jr_dom"/>
</dbReference>
<feature type="compositionally biased region" description="Basic and acidic residues" evidence="5">
    <location>
        <begin position="1"/>
        <end position="31"/>
    </location>
</feature>
<name>F0VPJ7_NEOCL</name>
<feature type="compositionally biased region" description="Acidic residues" evidence="5">
    <location>
        <begin position="519"/>
        <end position="531"/>
    </location>
</feature>
<feature type="region of interest" description="Disordered" evidence="5">
    <location>
        <begin position="487"/>
        <end position="536"/>
    </location>
</feature>
<dbReference type="InterPro" id="IPR042452">
    <property type="entry name" value="ZPR1_Znf1/2"/>
</dbReference>
<protein>
    <submittedName>
        <fullName evidence="8">Zinc finger domain-containing protein</fullName>
    </submittedName>
</protein>
<evidence type="ECO:0000313" key="9">
    <source>
        <dbReference type="Proteomes" id="UP000007494"/>
    </source>
</evidence>
<dbReference type="Pfam" id="PF22794">
    <property type="entry name" value="jr-ZPR1"/>
    <property type="match status" value="2"/>
</dbReference>
<reference evidence="9" key="3">
    <citation type="journal article" date="2012" name="PLoS Pathog.">
        <title>Comparative genomics of the apicomplexan parasites Toxoplasma gondii and Neospora caninum: Coccidia differing in host range and transmission strategy.</title>
        <authorList>
            <person name="Reid A.J."/>
            <person name="Vermont S.J."/>
            <person name="Cotton J.A."/>
            <person name="Harris D."/>
            <person name="Hill-Cawthorne G.A."/>
            <person name="Konen-Waisman S."/>
            <person name="Latham S.M."/>
            <person name="Mourier T."/>
            <person name="Norton R."/>
            <person name="Quail M.A."/>
            <person name="Sanders M."/>
            <person name="Shanmugam D."/>
            <person name="Sohal A."/>
            <person name="Wasmuth J.D."/>
            <person name="Brunk B."/>
            <person name="Grigg M.E."/>
            <person name="Howard J.C."/>
            <person name="Parkinson J."/>
            <person name="Roos D.S."/>
            <person name="Trees A.J."/>
            <person name="Berriman M."/>
            <person name="Pain A."/>
            <person name="Wastling J.M."/>
        </authorList>
    </citation>
    <scope>NUCLEOTIDE SEQUENCE [LARGE SCALE GENOMIC DNA]</scope>
    <source>
        <strain evidence="9">Liverpool</strain>
    </source>
</reference>
<dbReference type="RefSeq" id="XP_003885671.1">
    <property type="nucleotide sequence ID" value="XM_003885622.1"/>
</dbReference>
<feature type="domain" description="Zinc finger ZPR1-type" evidence="6">
    <location>
        <begin position="46"/>
        <end position="207"/>
    </location>
</feature>
<dbReference type="InterPro" id="IPR040141">
    <property type="entry name" value="ZPR1"/>
</dbReference>
<dbReference type="PANTHER" id="PTHR10876">
    <property type="entry name" value="ZINC FINGER PROTEIN ZPR1"/>
    <property type="match status" value="1"/>
</dbReference>
<dbReference type="Proteomes" id="UP000007494">
    <property type="component" value="Chromosome XII"/>
</dbReference>
<dbReference type="PANTHER" id="PTHR10876:SF0">
    <property type="entry name" value="ZINC FINGER PROTEIN ZPR1"/>
    <property type="match status" value="1"/>
</dbReference>
<keyword evidence="2" id="KW-0479">Metal-binding</keyword>
<feature type="region of interest" description="Disordered" evidence="5">
    <location>
        <begin position="215"/>
        <end position="235"/>
    </location>
</feature>
<dbReference type="Gene3D" id="2.60.120.1040">
    <property type="entry name" value="ZPR1, A/B domain"/>
    <property type="match status" value="2"/>
</dbReference>
<evidence type="ECO:0000256" key="4">
    <source>
        <dbReference type="ARBA" id="ARBA00022833"/>
    </source>
</evidence>
<keyword evidence="9" id="KW-1185">Reference proteome</keyword>